<accession>A0ABU1W4Z1</accession>
<organism evidence="9 10">
    <name type="scientific">Rheinheimera soli</name>
    <dbReference type="NCBI Taxonomy" id="443616"/>
    <lineage>
        <taxon>Bacteria</taxon>
        <taxon>Pseudomonadati</taxon>
        <taxon>Pseudomonadota</taxon>
        <taxon>Gammaproteobacteria</taxon>
        <taxon>Chromatiales</taxon>
        <taxon>Chromatiaceae</taxon>
        <taxon>Rheinheimera</taxon>
    </lineage>
</organism>
<evidence type="ECO:0000256" key="5">
    <source>
        <dbReference type="ARBA" id="ARBA00023244"/>
    </source>
</evidence>
<dbReference type="EC" id="4.98.1.1" evidence="7 8"/>
<comment type="function">
    <text evidence="7 8">Catalyzes the ferrous insertion into protoporphyrin IX.</text>
</comment>
<gene>
    <name evidence="7" type="primary">hemH</name>
    <name evidence="9" type="ORF">J2W69_003940</name>
</gene>
<dbReference type="CDD" id="cd03411">
    <property type="entry name" value="Ferrochelatase_N"/>
    <property type="match status" value="1"/>
</dbReference>
<proteinExistence type="inferred from homology"/>
<evidence type="ECO:0000313" key="9">
    <source>
        <dbReference type="EMBL" id="MDR7122957.1"/>
    </source>
</evidence>
<name>A0ABU1W4Z1_9GAMM</name>
<evidence type="ECO:0000256" key="1">
    <source>
        <dbReference type="ARBA" id="ARBA00007718"/>
    </source>
</evidence>
<evidence type="ECO:0000256" key="6">
    <source>
        <dbReference type="ARBA" id="ARBA00024536"/>
    </source>
</evidence>
<keyword evidence="10" id="KW-1185">Reference proteome</keyword>
<dbReference type="Pfam" id="PF00762">
    <property type="entry name" value="Ferrochelatase"/>
    <property type="match status" value="1"/>
</dbReference>
<dbReference type="InterPro" id="IPR019772">
    <property type="entry name" value="Ferrochelatase_AS"/>
</dbReference>
<evidence type="ECO:0000256" key="2">
    <source>
        <dbReference type="ARBA" id="ARBA00023004"/>
    </source>
</evidence>
<dbReference type="PANTHER" id="PTHR11108">
    <property type="entry name" value="FERROCHELATASE"/>
    <property type="match status" value="1"/>
</dbReference>
<keyword evidence="2 7" id="KW-0408">Iron</keyword>
<evidence type="ECO:0000256" key="4">
    <source>
        <dbReference type="ARBA" id="ARBA00023239"/>
    </source>
</evidence>
<evidence type="ECO:0000313" key="10">
    <source>
        <dbReference type="Proteomes" id="UP001257909"/>
    </source>
</evidence>
<keyword evidence="4 7" id="KW-0456">Lyase</keyword>
<keyword evidence="7" id="KW-0479">Metal-binding</keyword>
<dbReference type="NCBIfam" id="TIGR00109">
    <property type="entry name" value="hemH"/>
    <property type="match status" value="1"/>
</dbReference>
<comment type="catalytic activity">
    <reaction evidence="6">
        <text>Fe-coproporphyrin III + 2 H(+) = coproporphyrin III + Fe(2+)</text>
        <dbReference type="Rhea" id="RHEA:49572"/>
        <dbReference type="ChEBI" id="CHEBI:15378"/>
        <dbReference type="ChEBI" id="CHEBI:29033"/>
        <dbReference type="ChEBI" id="CHEBI:68438"/>
        <dbReference type="ChEBI" id="CHEBI:131725"/>
        <dbReference type="EC" id="4.99.1.9"/>
    </reaction>
    <physiologicalReaction direction="right-to-left" evidence="6">
        <dbReference type="Rhea" id="RHEA:49574"/>
    </physiologicalReaction>
</comment>
<dbReference type="SUPFAM" id="SSF53800">
    <property type="entry name" value="Chelatase"/>
    <property type="match status" value="1"/>
</dbReference>
<dbReference type="Proteomes" id="UP001257909">
    <property type="component" value="Unassembled WGS sequence"/>
</dbReference>
<comment type="similarity">
    <text evidence="1 7 8">Belongs to the ferrochelatase family.</text>
</comment>
<keyword evidence="7 8" id="KW-0963">Cytoplasm</keyword>
<dbReference type="InterPro" id="IPR033644">
    <property type="entry name" value="Ferrochelatase_C"/>
</dbReference>
<feature type="binding site" evidence="7">
    <location>
        <position position="203"/>
    </location>
    <ligand>
        <name>Fe(2+)</name>
        <dbReference type="ChEBI" id="CHEBI:29033"/>
    </ligand>
</feature>
<dbReference type="RefSeq" id="WP_310281632.1">
    <property type="nucleotide sequence ID" value="NZ_JAVDWR010000025.1"/>
</dbReference>
<comment type="catalytic activity">
    <reaction evidence="7 8">
        <text>heme b + 2 H(+) = protoporphyrin IX + Fe(2+)</text>
        <dbReference type="Rhea" id="RHEA:22584"/>
        <dbReference type="ChEBI" id="CHEBI:15378"/>
        <dbReference type="ChEBI" id="CHEBI:29033"/>
        <dbReference type="ChEBI" id="CHEBI:57306"/>
        <dbReference type="ChEBI" id="CHEBI:60344"/>
        <dbReference type="EC" id="4.98.1.1"/>
    </reaction>
</comment>
<reference evidence="9 10" key="1">
    <citation type="submission" date="2023-07" db="EMBL/GenBank/DDBJ databases">
        <title>Sorghum-associated microbial communities from plants grown in Nebraska, USA.</title>
        <authorList>
            <person name="Schachtman D."/>
        </authorList>
    </citation>
    <scope>NUCLEOTIDE SEQUENCE [LARGE SCALE GENOMIC DNA]</scope>
    <source>
        <strain evidence="9 10">4138</strain>
    </source>
</reference>
<dbReference type="PANTHER" id="PTHR11108:SF1">
    <property type="entry name" value="FERROCHELATASE, MITOCHONDRIAL"/>
    <property type="match status" value="1"/>
</dbReference>
<dbReference type="PROSITE" id="PS00534">
    <property type="entry name" value="FERROCHELATASE"/>
    <property type="match status" value="1"/>
</dbReference>
<dbReference type="EMBL" id="JAVDWR010000025">
    <property type="protein sequence ID" value="MDR7122957.1"/>
    <property type="molecule type" value="Genomic_DNA"/>
</dbReference>
<dbReference type="GO" id="GO:0004325">
    <property type="term" value="F:ferrochelatase activity"/>
    <property type="evidence" value="ECO:0007669"/>
    <property type="project" value="UniProtKB-EC"/>
</dbReference>
<keyword evidence="3 7" id="KW-0350">Heme biosynthesis</keyword>
<dbReference type="InterPro" id="IPR001015">
    <property type="entry name" value="Ferrochelatase"/>
</dbReference>
<feature type="binding site" evidence="7">
    <location>
        <position position="284"/>
    </location>
    <ligand>
        <name>Fe(2+)</name>
        <dbReference type="ChEBI" id="CHEBI:29033"/>
    </ligand>
</feature>
<keyword evidence="5 7" id="KW-0627">Porphyrin biosynthesis</keyword>
<evidence type="ECO:0000256" key="8">
    <source>
        <dbReference type="RuleBase" id="RU000607"/>
    </source>
</evidence>
<comment type="caution">
    <text evidence="9">The sequence shown here is derived from an EMBL/GenBank/DDBJ whole genome shotgun (WGS) entry which is preliminary data.</text>
</comment>
<evidence type="ECO:0000256" key="7">
    <source>
        <dbReference type="HAMAP-Rule" id="MF_00323"/>
    </source>
</evidence>
<protein>
    <recommendedName>
        <fullName evidence="7 8">Ferrochelatase</fullName>
        <ecNumber evidence="7 8">4.98.1.1</ecNumber>
    </recommendedName>
    <alternativeName>
        <fullName evidence="7">Heme synthase</fullName>
    </alternativeName>
    <alternativeName>
        <fullName evidence="7">Protoheme ferro-lyase</fullName>
    </alternativeName>
</protein>
<comment type="subcellular location">
    <subcellularLocation>
        <location evidence="7 8">Cytoplasm</location>
    </subcellularLocation>
</comment>
<dbReference type="Gene3D" id="3.40.50.1400">
    <property type="match status" value="2"/>
</dbReference>
<comment type="pathway">
    <text evidence="7 8">Porphyrin-containing compound metabolism; protoheme biosynthesis; protoheme from protoporphyrin-IX: step 1/1.</text>
</comment>
<sequence>MTKLALSLSEYAVVLVNLGTPAAPEVPEIQAYLKQFLSDKRVVDYPDILWQPLLRGIILPFRSRKVAKAYQSIWWPEGSPLRVITERQVKALGKRLELTETPVQVCYAMTYGQPSIGSTLERLCASGVKRIVILPLYPQYSATTTAAIADQVADFVKQTRNLPEIRFHKHYHHHPTYRAALAGSVRSHWQKYGQAEALLLSFHGIPERFVRLGDPYQQHCRETAANLAADLGWPTEKVIVSFQSRVGKEQWLTPYTDQLLEELPGKGIKNLQVLSPAFAADCLETLEELAVENKEIFMHAGGESYQYVSALNDSPCHIRLFEQIVLQQLQGW</sequence>
<dbReference type="InterPro" id="IPR033659">
    <property type="entry name" value="Ferrochelatase_N"/>
</dbReference>
<dbReference type="HAMAP" id="MF_00323">
    <property type="entry name" value="Ferrochelatase"/>
    <property type="match status" value="1"/>
</dbReference>
<evidence type="ECO:0000256" key="3">
    <source>
        <dbReference type="ARBA" id="ARBA00023133"/>
    </source>
</evidence>
<dbReference type="CDD" id="cd00419">
    <property type="entry name" value="Ferrochelatase_C"/>
    <property type="match status" value="1"/>
</dbReference>